<proteinExistence type="predicted"/>
<reference evidence="7" key="1">
    <citation type="journal article" date="2019" name="Int. J. Syst. Evol. Microbiol.">
        <title>The Global Catalogue of Microorganisms (GCM) 10K type strain sequencing project: providing services to taxonomists for standard genome sequencing and annotation.</title>
        <authorList>
            <consortium name="The Broad Institute Genomics Platform"/>
            <consortium name="The Broad Institute Genome Sequencing Center for Infectious Disease"/>
            <person name="Wu L."/>
            <person name="Ma J."/>
        </authorList>
    </citation>
    <scope>NUCLEOTIDE SEQUENCE [LARGE SCALE GENOMIC DNA]</scope>
    <source>
        <strain evidence="7">KCTC 62164</strain>
    </source>
</reference>
<accession>A0ABV7D6F4</accession>
<evidence type="ECO:0000256" key="3">
    <source>
        <dbReference type="ARBA" id="ARBA00022989"/>
    </source>
</evidence>
<dbReference type="InterPro" id="IPR023352">
    <property type="entry name" value="MAPEG-like_dom_sf"/>
</dbReference>
<protein>
    <submittedName>
        <fullName evidence="6">MAPEG family protein</fullName>
    </submittedName>
</protein>
<name>A0ABV7D6F4_9PROT</name>
<evidence type="ECO:0000256" key="1">
    <source>
        <dbReference type="ARBA" id="ARBA00004370"/>
    </source>
</evidence>
<comment type="subcellular location">
    <subcellularLocation>
        <location evidence="1">Membrane</location>
    </subcellularLocation>
</comment>
<feature type="transmembrane region" description="Helical" evidence="5">
    <location>
        <begin position="117"/>
        <end position="136"/>
    </location>
</feature>
<feature type="transmembrane region" description="Helical" evidence="5">
    <location>
        <begin position="70"/>
        <end position="97"/>
    </location>
</feature>
<keyword evidence="4 5" id="KW-0472">Membrane</keyword>
<dbReference type="Pfam" id="PF01124">
    <property type="entry name" value="MAPEG"/>
    <property type="match status" value="1"/>
</dbReference>
<organism evidence="6 7">
    <name type="scientific">Kordiimonas pumila</name>
    <dbReference type="NCBI Taxonomy" id="2161677"/>
    <lineage>
        <taxon>Bacteria</taxon>
        <taxon>Pseudomonadati</taxon>
        <taxon>Pseudomonadota</taxon>
        <taxon>Alphaproteobacteria</taxon>
        <taxon>Kordiimonadales</taxon>
        <taxon>Kordiimonadaceae</taxon>
        <taxon>Kordiimonas</taxon>
    </lineage>
</organism>
<dbReference type="Proteomes" id="UP001595444">
    <property type="component" value="Unassembled WGS sequence"/>
</dbReference>
<dbReference type="Gene3D" id="1.20.120.550">
    <property type="entry name" value="Membrane associated eicosanoid/glutathione metabolism-like domain"/>
    <property type="match status" value="1"/>
</dbReference>
<comment type="caution">
    <text evidence="6">The sequence shown here is derived from an EMBL/GenBank/DDBJ whole genome shotgun (WGS) entry which is preliminary data.</text>
</comment>
<evidence type="ECO:0000313" key="6">
    <source>
        <dbReference type="EMBL" id="MFC3052490.1"/>
    </source>
</evidence>
<evidence type="ECO:0000313" key="7">
    <source>
        <dbReference type="Proteomes" id="UP001595444"/>
    </source>
</evidence>
<keyword evidence="7" id="KW-1185">Reference proteome</keyword>
<evidence type="ECO:0000256" key="2">
    <source>
        <dbReference type="ARBA" id="ARBA00022692"/>
    </source>
</evidence>
<sequence>MEQSILTPVLVLVCWTLVLWVWLYATRLPAMKAAGVDFTKPAEAKAKMETLPAKAVNVANNYNHLHEQPVIFYALIFYIHLSGAVTSLDIQLAWAYVGLRVLHSLIQCTNNMVIRRFMVFVLASICLFALAVRAVAAL</sequence>
<dbReference type="EMBL" id="JBHRSL010000010">
    <property type="protein sequence ID" value="MFC3052490.1"/>
    <property type="molecule type" value="Genomic_DNA"/>
</dbReference>
<keyword evidence="2 5" id="KW-0812">Transmembrane</keyword>
<gene>
    <name evidence="6" type="ORF">ACFOKA_11310</name>
</gene>
<evidence type="ECO:0000256" key="5">
    <source>
        <dbReference type="SAM" id="Phobius"/>
    </source>
</evidence>
<dbReference type="SUPFAM" id="SSF161084">
    <property type="entry name" value="MAPEG domain-like"/>
    <property type="match status" value="1"/>
</dbReference>
<feature type="transmembrane region" description="Helical" evidence="5">
    <location>
        <begin position="6"/>
        <end position="25"/>
    </location>
</feature>
<keyword evidence="3 5" id="KW-1133">Transmembrane helix</keyword>
<dbReference type="RefSeq" id="WP_194213848.1">
    <property type="nucleotide sequence ID" value="NZ_CP061205.1"/>
</dbReference>
<dbReference type="InterPro" id="IPR001129">
    <property type="entry name" value="Membr-assoc_MAPEG"/>
</dbReference>
<evidence type="ECO:0000256" key="4">
    <source>
        <dbReference type="ARBA" id="ARBA00023136"/>
    </source>
</evidence>